<dbReference type="EMBL" id="JAUSUR010000002">
    <property type="protein sequence ID" value="MDQ0360529.1"/>
    <property type="molecule type" value="Genomic_DNA"/>
</dbReference>
<keyword evidence="2" id="KW-1185">Reference proteome</keyword>
<gene>
    <name evidence="1" type="ORF">J2S15_001274</name>
</gene>
<dbReference type="RefSeq" id="WP_307406503.1">
    <property type="nucleotide sequence ID" value="NZ_JAUSUR010000002.1"/>
</dbReference>
<protein>
    <recommendedName>
        <fullName evidence="3">Neutral/alkaline non-lysosomal ceramidase N-terminal domain-containing protein</fullName>
    </recommendedName>
</protein>
<comment type="caution">
    <text evidence="1">The sequence shown here is derived from an EMBL/GenBank/DDBJ whole genome shotgun (WGS) entry which is preliminary data.</text>
</comment>
<proteinExistence type="predicted"/>
<evidence type="ECO:0000313" key="1">
    <source>
        <dbReference type="EMBL" id="MDQ0360529.1"/>
    </source>
</evidence>
<reference evidence="1 2" key="1">
    <citation type="submission" date="2023-07" db="EMBL/GenBank/DDBJ databases">
        <title>Genomic Encyclopedia of Type Strains, Phase IV (KMG-IV): sequencing the most valuable type-strain genomes for metagenomic binning, comparative biology and taxonomic classification.</title>
        <authorList>
            <person name="Goeker M."/>
        </authorList>
    </citation>
    <scope>NUCLEOTIDE SEQUENCE [LARGE SCALE GENOMIC DNA]</scope>
    <source>
        <strain evidence="1 2">DSM 16784</strain>
    </source>
</reference>
<dbReference type="Proteomes" id="UP001230220">
    <property type="component" value="Unassembled WGS sequence"/>
</dbReference>
<sequence length="407" mass="46917">MELQVNICDITPQNPVFQGGYYTRDRVYDSIHDSIMASIFVLTINSEKYVWIGVDLSNGTTILIDKVLEYLKEKNIHLEKDHLVLGGSHTHSGPNIYVDKEPDRADYDYLCYAANKIAEGIKEAYQTEPVEVTTKYSKIYIDGLYSNRNDKQKLCDKYIHLIGFFHQDQLQAIHVTLSHHCTILGPDNFQLSADLFGALRKKLEIEYGIPILMAQGNAGDMGNRQYRLGNGFEALEYQSDAIFQQIKEKIQWESVKFDTYDYKVYYLDEHYILDASFYEDKVKEYENKLKSAKTIDERKILNSVIKNYHRKADLGSGEKQITMKVEIIQMGELQLIVVPGELSSYLGMEIKKRSSSEYCIIWGYANDANLSYIIDNDGYDSDSFESRISIYPKGVGEDYKNFIIEHL</sequence>
<evidence type="ECO:0008006" key="3">
    <source>
        <dbReference type="Google" id="ProtNLM"/>
    </source>
</evidence>
<evidence type="ECO:0000313" key="2">
    <source>
        <dbReference type="Proteomes" id="UP001230220"/>
    </source>
</evidence>
<organism evidence="1 2">
    <name type="scientific">Breznakia pachnodae</name>
    <dbReference type="NCBI Taxonomy" id="265178"/>
    <lineage>
        <taxon>Bacteria</taxon>
        <taxon>Bacillati</taxon>
        <taxon>Bacillota</taxon>
        <taxon>Erysipelotrichia</taxon>
        <taxon>Erysipelotrichales</taxon>
        <taxon>Erysipelotrichaceae</taxon>
        <taxon>Breznakia</taxon>
    </lineage>
</organism>
<accession>A0ABU0E168</accession>
<name>A0ABU0E168_9FIRM</name>